<comment type="caution">
    <text evidence="3">The sequence shown here is derived from an EMBL/GenBank/DDBJ whole genome shotgun (WGS) entry which is preliminary data.</text>
</comment>
<gene>
    <name evidence="3" type="ORF">CSC65_05210</name>
</gene>
<feature type="chain" id="PRO_5047087409" description="Secreted protein" evidence="2">
    <location>
        <begin position="19"/>
        <end position="118"/>
    </location>
</feature>
<evidence type="ECO:0000313" key="3">
    <source>
        <dbReference type="EMBL" id="KAF1695901.1"/>
    </source>
</evidence>
<evidence type="ECO:0000256" key="2">
    <source>
        <dbReference type="SAM" id="SignalP"/>
    </source>
</evidence>
<keyword evidence="2" id="KW-0732">Signal</keyword>
<feature type="region of interest" description="Disordered" evidence="1">
    <location>
        <begin position="18"/>
        <end position="63"/>
    </location>
</feature>
<sequence>MLALVAGLALAPLSDAHASLGNPVRQDASPLRVEAPVAPESRDAADPSVQPAPRRSRMADVAPEDRLVMRFSAMYQEIQAGDKPPPDHCLQGTGSRLKREGGGSTGCSGYGRAYFPER</sequence>
<feature type="signal peptide" evidence="2">
    <location>
        <begin position="1"/>
        <end position="18"/>
    </location>
</feature>
<feature type="region of interest" description="Disordered" evidence="1">
    <location>
        <begin position="78"/>
        <end position="118"/>
    </location>
</feature>
<evidence type="ECO:0008006" key="5">
    <source>
        <dbReference type="Google" id="ProtNLM"/>
    </source>
</evidence>
<dbReference type="RefSeq" id="WP_241953495.1">
    <property type="nucleotide sequence ID" value="NZ_CP093331.1"/>
</dbReference>
<reference evidence="3 4" key="1">
    <citation type="submission" date="2017-10" db="EMBL/GenBank/DDBJ databases">
        <title>Whole genome sequencing of members of genus Pseudoxanthomonas.</title>
        <authorList>
            <person name="Kumar S."/>
            <person name="Bansal K."/>
            <person name="Kaur A."/>
            <person name="Patil P."/>
            <person name="Sharma S."/>
            <person name="Patil P.B."/>
        </authorList>
    </citation>
    <scope>NUCLEOTIDE SEQUENCE [LARGE SCALE GENOMIC DNA]</scope>
    <source>
        <strain evidence="3 4">DSM 17801</strain>
    </source>
</reference>
<accession>A0ABQ6Z8U4</accession>
<organism evidence="3 4">
    <name type="scientific">Pseudoxanthomonas daejeonensis</name>
    <dbReference type="NCBI Taxonomy" id="266062"/>
    <lineage>
        <taxon>Bacteria</taxon>
        <taxon>Pseudomonadati</taxon>
        <taxon>Pseudomonadota</taxon>
        <taxon>Gammaproteobacteria</taxon>
        <taxon>Lysobacterales</taxon>
        <taxon>Lysobacteraceae</taxon>
        <taxon>Pseudoxanthomonas</taxon>
    </lineage>
</organism>
<keyword evidence="4" id="KW-1185">Reference proteome</keyword>
<protein>
    <recommendedName>
        <fullName evidence="5">Secreted protein</fullName>
    </recommendedName>
</protein>
<dbReference type="EMBL" id="PDWN01000004">
    <property type="protein sequence ID" value="KAF1695901.1"/>
    <property type="molecule type" value="Genomic_DNA"/>
</dbReference>
<evidence type="ECO:0000256" key="1">
    <source>
        <dbReference type="SAM" id="MobiDB-lite"/>
    </source>
</evidence>
<proteinExistence type="predicted"/>
<dbReference type="Proteomes" id="UP000788419">
    <property type="component" value="Unassembled WGS sequence"/>
</dbReference>
<evidence type="ECO:0000313" key="4">
    <source>
        <dbReference type="Proteomes" id="UP000788419"/>
    </source>
</evidence>
<name>A0ABQ6Z8U4_9GAMM</name>